<feature type="transmembrane region" description="Helical" evidence="7">
    <location>
        <begin position="169"/>
        <end position="191"/>
    </location>
</feature>
<keyword evidence="6 7" id="KW-0472">Membrane</keyword>
<evidence type="ECO:0000313" key="8">
    <source>
        <dbReference type="EMBL" id="KAJ8308008.1"/>
    </source>
</evidence>
<dbReference type="PIRSF" id="PIRSF016379">
    <property type="entry name" value="ENT"/>
    <property type="match status" value="1"/>
</dbReference>
<dbReference type="PRINTS" id="PR01130">
    <property type="entry name" value="DERENTRNSPRT"/>
</dbReference>
<evidence type="ECO:0000256" key="2">
    <source>
        <dbReference type="ARBA" id="ARBA00007965"/>
    </source>
</evidence>
<evidence type="ECO:0000256" key="3">
    <source>
        <dbReference type="ARBA" id="ARBA00022448"/>
    </source>
</evidence>
<reference evidence="8 9" key="1">
    <citation type="submission" date="2022-12" db="EMBL/GenBank/DDBJ databases">
        <title>Chromosome-level genome of Tegillarca granosa.</title>
        <authorList>
            <person name="Kim J."/>
        </authorList>
    </citation>
    <scope>NUCLEOTIDE SEQUENCE [LARGE SCALE GENOMIC DNA]</scope>
    <source>
        <strain evidence="8">Teg-2019</strain>
        <tissue evidence="8">Adductor muscle</tissue>
    </source>
</reference>
<feature type="transmembrane region" description="Helical" evidence="7">
    <location>
        <begin position="275"/>
        <end position="298"/>
    </location>
</feature>
<keyword evidence="4 7" id="KW-0812">Transmembrane</keyword>
<evidence type="ECO:0000256" key="5">
    <source>
        <dbReference type="ARBA" id="ARBA00022989"/>
    </source>
</evidence>
<evidence type="ECO:0000256" key="7">
    <source>
        <dbReference type="SAM" id="Phobius"/>
    </source>
</evidence>
<accession>A0ABQ9EXL1</accession>
<dbReference type="InterPro" id="IPR002259">
    <property type="entry name" value="Eqnu_transpt"/>
</dbReference>
<keyword evidence="3" id="KW-0813">Transport</keyword>
<keyword evidence="5 7" id="KW-1133">Transmembrane helix</keyword>
<feature type="transmembrane region" description="Helical" evidence="7">
    <location>
        <begin position="107"/>
        <end position="124"/>
    </location>
</feature>
<comment type="caution">
    <text evidence="8">The sequence shown here is derived from an EMBL/GenBank/DDBJ whole genome shotgun (WGS) entry which is preliminary data.</text>
</comment>
<comment type="subcellular location">
    <subcellularLocation>
        <location evidence="1">Membrane</location>
        <topology evidence="1">Multi-pass membrane protein</topology>
    </subcellularLocation>
</comment>
<evidence type="ECO:0000256" key="6">
    <source>
        <dbReference type="ARBA" id="ARBA00023136"/>
    </source>
</evidence>
<dbReference type="EMBL" id="JARBDR010000657">
    <property type="protein sequence ID" value="KAJ8308008.1"/>
    <property type="molecule type" value="Genomic_DNA"/>
</dbReference>
<comment type="similarity">
    <text evidence="2">Belongs to the SLC29A/ENT transporter (TC 2.A.57) family.</text>
</comment>
<proteinExistence type="inferred from homology"/>
<protein>
    <recommendedName>
        <fullName evidence="10">Equilibrative nucleoside transporter 3</fullName>
    </recommendedName>
</protein>
<feature type="transmembrane region" description="Helical" evidence="7">
    <location>
        <begin position="203"/>
        <end position="226"/>
    </location>
</feature>
<sequence length="381" mass="42166">MEEEPLINSGVQHSPPKDRFNFVYIVFYILGLGSLLPWNFFITAKEYYQFKLRNTSYPDEHFKDPTIQTELQTVFEGTVAVASMVPNLLFNFITAAITKRMSLKTRMAVPVAIILLVFSCTVALTQVDTDNWQEQFYVITIISVMIMNACSSMFTASLFGLAGMFPVKYFQATMSGQAVGGIFAALANILSLTGSEHIIESGFWFFIAASITCIVTLLGCISLHYINFSTFYLHTQFQVEVSSSQLNDDTHAQSGTISKPHHEFIVILKKMWVQGLSVCLVFYVTLCCFPAVASAIGSVSNHKDEWTEKYFSVVVCFLLFNVGDWAGRSLAGMIKFPRASHSTSLMVSSYLSEKAGAIMSVCLTVGLALGSLTSLLLVKVV</sequence>
<feature type="transmembrane region" description="Helical" evidence="7">
    <location>
        <begin position="20"/>
        <end position="42"/>
    </location>
</feature>
<keyword evidence="9" id="KW-1185">Reference proteome</keyword>
<evidence type="ECO:0008006" key="10">
    <source>
        <dbReference type="Google" id="ProtNLM"/>
    </source>
</evidence>
<dbReference type="Proteomes" id="UP001217089">
    <property type="component" value="Unassembled WGS sequence"/>
</dbReference>
<dbReference type="PANTHER" id="PTHR10332:SF88">
    <property type="entry name" value="EQUILIBRATIVE NUCLEOSIDE TRANSPORTER 1, ISOFORM A"/>
    <property type="match status" value="1"/>
</dbReference>
<gene>
    <name evidence="8" type="ORF">KUTeg_012882</name>
</gene>
<organism evidence="8 9">
    <name type="scientific">Tegillarca granosa</name>
    <name type="common">Malaysian cockle</name>
    <name type="synonym">Anadara granosa</name>
    <dbReference type="NCBI Taxonomy" id="220873"/>
    <lineage>
        <taxon>Eukaryota</taxon>
        <taxon>Metazoa</taxon>
        <taxon>Spiralia</taxon>
        <taxon>Lophotrochozoa</taxon>
        <taxon>Mollusca</taxon>
        <taxon>Bivalvia</taxon>
        <taxon>Autobranchia</taxon>
        <taxon>Pteriomorphia</taxon>
        <taxon>Arcoida</taxon>
        <taxon>Arcoidea</taxon>
        <taxon>Arcidae</taxon>
        <taxon>Tegillarca</taxon>
    </lineage>
</organism>
<dbReference type="PANTHER" id="PTHR10332">
    <property type="entry name" value="EQUILIBRATIVE NUCLEOSIDE TRANSPORTER"/>
    <property type="match status" value="1"/>
</dbReference>
<evidence type="ECO:0000256" key="1">
    <source>
        <dbReference type="ARBA" id="ARBA00004141"/>
    </source>
</evidence>
<evidence type="ECO:0000313" key="9">
    <source>
        <dbReference type="Proteomes" id="UP001217089"/>
    </source>
</evidence>
<feature type="transmembrane region" description="Helical" evidence="7">
    <location>
        <begin position="355"/>
        <end position="378"/>
    </location>
</feature>
<feature type="transmembrane region" description="Helical" evidence="7">
    <location>
        <begin position="136"/>
        <end position="162"/>
    </location>
</feature>
<dbReference type="Pfam" id="PF01733">
    <property type="entry name" value="Nucleoside_tran"/>
    <property type="match status" value="1"/>
</dbReference>
<name>A0ABQ9EXL1_TEGGR</name>
<evidence type="ECO:0000256" key="4">
    <source>
        <dbReference type="ARBA" id="ARBA00022692"/>
    </source>
</evidence>